<dbReference type="SUPFAM" id="SSF46785">
    <property type="entry name" value="Winged helix' DNA-binding domain"/>
    <property type="match status" value="1"/>
</dbReference>
<dbReference type="InterPro" id="IPR000524">
    <property type="entry name" value="Tscrpt_reg_HTH_GntR"/>
</dbReference>
<evidence type="ECO:0000313" key="6">
    <source>
        <dbReference type="Proteomes" id="UP001595947"/>
    </source>
</evidence>
<organism evidence="5 6">
    <name type="scientific">Actinomycetospora atypica</name>
    <dbReference type="NCBI Taxonomy" id="1290095"/>
    <lineage>
        <taxon>Bacteria</taxon>
        <taxon>Bacillati</taxon>
        <taxon>Actinomycetota</taxon>
        <taxon>Actinomycetes</taxon>
        <taxon>Pseudonocardiales</taxon>
        <taxon>Pseudonocardiaceae</taxon>
        <taxon>Actinomycetospora</taxon>
    </lineage>
</organism>
<dbReference type="EMBL" id="JBHSIV010000001">
    <property type="protein sequence ID" value="MFC5060654.1"/>
    <property type="molecule type" value="Genomic_DNA"/>
</dbReference>
<dbReference type="InterPro" id="IPR011711">
    <property type="entry name" value="GntR_C"/>
</dbReference>
<sequence length="238" mass="25894">MTAATSWTESLARQRPRLQVGSTAERVADLLRGQVLDGELRPGMQLAEEPLVEALAVSRNTVREALQRLSRERLVEHHRNRGVFVRRLDGDDLSDLCGLRRAVEVGAVREAARRDPDAGLAERVRSAAEAGRRAAAGGDWAAAGTANAQTHLALAALAGNERIDETMRHLVAEMRLAFLLVPDPRELHEPYVEANVALGGHVVAGRLDEAAAELDSYLVRAERHLLDTYTAALAADRP</sequence>
<dbReference type="InterPro" id="IPR036390">
    <property type="entry name" value="WH_DNA-bd_sf"/>
</dbReference>
<evidence type="ECO:0000256" key="2">
    <source>
        <dbReference type="ARBA" id="ARBA00023125"/>
    </source>
</evidence>
<dbReference type="Proteomes" id="UP001595947">
    <property type="component" value="Unassembled WGS sequence"/>
</dbReference>
<feature type="domain" description="HTH gntR-type" evidence="4">
    <location>
        <begin position="21"/>
        <end position="88"/>
    </location>
</feature>
<gene>
    <name evidence="5" type="ORF">ACFPBZ_00410</name>
</gene>
<dbReference type="Pfam" id="PF00392">
    <property type="entry name" value="GntR"/>
    <property type="match status" value="1"/>
</dbReference>
<dbReference type="SMART" id="SM00895">
    <property type="entry name" value="FCD"/>
    <property type="match status" value="1"/>
</dbReference>
<dbReference type="InterPro" id="IPR036388">
    <property type="entry name" value="WH-like_DNA-bd_sf"/>
</dbReference>
<evidence type="ECO:0000313" key="5">
    <source>
        <dbReference type="EMBL" id="MFC5060654.1"/>
    </source>
</evidence>
<keyword evidence="1" id="KW-0805">Transcription regulation</keyword>
<dbReference type="PANTHER" id="PTHR43537">
    <property type="entry name" value="TRANSCRIPTIONAL REGULATOR, GNTR FAMILY"/>
    <property type="match status" value="1"/>
</dbReference>
<keyword evidence="6" id="KW-1185">Reference proteome</keyword>
<name>A0ABV9YFB7_9PSEU</name>
<dbReference type="InterPro" id="IPR008920">
    <property type="entry name" value="TF_FadR/GntR_C"/>
</dbReference>
<dbReference type="PROSITE" id="PS50949">
    <property type="entry name" value="HTH_GNTR"/>
    <property type="match status" value="1"/>
</dbReference>
<comment type="caution">
    <text evidence="5">The sequence shown here is derived from an EMBL/GenBank/DDBJ whole genome shotgun (WGS) entry which is preliminary data.</text>
</comment>
<proteinExistence type="predicted"/>
<dbReference type="SUPFAM" id="SSF48008">
    <property type="entry name" value="GntR ligand-binding domain-like"/>
    <property type="match status" value="1"/>
</dbReference>
<protein>
    <submittedName>
        <fullName evidence="5">GntR family transcriptional regulator</fullName>
    </submittedName>
</protein>
<dbReference type="PANTHER" id="PTHR43537:SF45">
    <property type="entry name" value="GNTR FAMILY REGULATORY PROTEIN"/>
    <property type="match status" value="1"/>
</dbReference>
<dbReference type="RefSeq" id="WP_378034010.1">
    <property type="nucleotide sequence ID" value="NZ_JBHSIV010000001.1"/>
</dbReference>
<dbReference type="Gene3D" id="1.10.10.10">
    <property type="entry name" value="Winged helix-like DNA-binding domain superfamily/Winged helix DNA-binding domain"/>
    <property type="match status" value="1"/>
</dbReference>
<keyword evidence="3" id="KW-0804">Transcription</keyword>
<evidence type="ECO:0000256" key="3">
    <source>
        <dbReference type="ARBA" id="ARBA00023163"/>
    </source>
</evidence>
<evidence type="ECO:0000256" key="1">
    <source>
        <dbReference type="ARBA" id="ARBA00023015"/>
    </source>
</evidence>
<evidence type="ECO:0000259" key="4">
    <source>
        <dbReference type="PROSITE" id="PS50949"/>
    </source>
</evidence>
<dbReference type="Pfam" id="PF07729">
    <property type="entry name" value="FCD"/>
    <property type="match status" value="1"/>
</dbReference>
<reference evidence="6" key="1">
    <citation type="journal article" date="2019" name="Int. J. Syst. Evol. Microbiol.">
        <title>The Global Catalogue of Microorganisms (GCM) 10K type strain sequencing project: providing services to taxonomists for standard genome sequencing and annotation.</title>
        <authorList>
            <consortium name="The Broad Institute Genomics Platform"/>
            <consortium name="The Broad Institute Genome Sequencing Center for Infectious Disease"/>
            <person name="Wu L."/>
            <person name="Ma J."/>
        </authorList>
    </citation>
    <scope>NUCLEOTIDE SEQUENCE [LARGE SCALE GENOMIC DNA]</scope>
    <source>
        <strain evidence="6">CGMCC 4.7093</strain>
    </source>
</reference>
<accession>A0ABV9YFB7</accession>
<dbReference type="SMART" id="SM00345">
    <property type="entry name" value="HTH_GNTR"/>
    <property type="match status" value="1"/>
</dbReference>
<dbReference type="CDD" id="cd07377">
    <property type="entry name" value="WHTH_GntR"/>
    <property type="match status" value="1"/>
</dbReference>
<keyword evidence="2" id="KW-0238">DNA-binding</keyword>
<dbReference type="Gene3D" id="1.20.120.530">
    <property type="entry name" value="GntR ligand-binding domain-like"/>
    <property type="match status" value="1"/>
</dbReference>